<dbReference type="Proteomes" id="UP000712527">
    <property type="component" value="Unassembled WGS sequence"/>
</dbReference>
<proteinExistence type="predicted"/>
<evidence type="ECO:0000313" key="2">
    <source>
        <dbReference type="Proteomes" id="UP000712527"/>
    </source>
</evidence>
<comment type="caution">
    <text evidence="1">The sequence shown here is derived from an EMBL/GenBank/DDBJ whole genome shotgun (WGS) entry which is preliminary data.</text>
</comment>
<name>A0ABS2F261_9ACTN</name>
<dbReference type="EMBL" id="JACSNQ010000008">
    <property type="protein sequence ID" value="MBM6774913.1"/>
    <property type="molecule type" value="Genomic_DNA"/>
</dbReference>
<sequence length="346" mass="36617">MATNGELVQGGEAPSAAEFVKGWKAYLSFELFALDEASSWADAVGNRPWMNQEGAQAIVDAAAAQQQTRSQMIELIEKYEGMFYGLADRALTGTCECGCAGDVASGEVDLTGFSGTYRRVGDTERTWSTFDVAPADGGLTFSHEAEAGYRMLSLTNYQPVMVAFDGGEGSIAVESLDYGNVTLAITLNDDGSFDLACGIAELDGTYVPEDTPTSSDELTAQGDEDASLASDTLAWLTSGTGVWMLDDPMANAGVVCLALAPDGTVTRWLYGYGGAEGTGTFSLDGDNITFSLTSLGGKDYGQATYVVRQFTSGDERQIRLDPVTEGEGPTVVGDLSGWYTAGDVWW</sequence>
<reference evidence="1 2" key="1">
    <citation type="journal article" date="2021" name="Sci. Rep.">
        <title>The distribution of antibiotic resistance genes in chicken gut microbiota commensals.</title>
        <authorList>
            <person name="Juricova H."/>
            <person name="Matiasovicova J."/>
            <person name="Kubasova T."/>
            <person name="Cejkova D."/>
            <person name="Rychlik I."/>
        </authorList>
    </citation>
    <scope>NUCLEOTIDE SEQUENCE [LARGE SCALE GENOMIC DNA]</scope>
    <source>
        <strain evidence="1 2">An794</strain>
    </source>
</reference>
<evidence type="ECO:0000313" key="1">
    <source>
        <dbReference type="EMBL" id="MBM6774913.1"/>
    </source>
</evidence>
<organism evidence="1 2">
    <name type="scientific">Olsenella profusa</name>
    <dbReference type="NCBI Taxonomy" id="138595"/>
    <lineage>
        <taxon>Bacteria</taxon>
        <taxon>Bacillati</taxon>
        <taxon>Actinomycetota</taxon>
        <taxon>Coriobacteriia</taxon>
        <taxon>Coriobacteriales</taxon>
        <taxon>Atopobiaceae</taxon>
        <taxon>Olsenella</taxon>
    </lineage>
</organism>
<gene>
    <name evidence="1" type="ORF">H9X80_05085</name>
</gene>
<accession>A0ABS2F261</accession>
<keyword evidence="2" id="KW-1185">Reference proteome</keyword>
<dbReference type="RefSeq" id="WP_204793258.1">
    <property type="nucleotide sequence ID" value="NZ_JACSNQ010000008.1"/>
</dbReference>
<protein>
    <submittedName>
        <fullName evidence="1">Uncharacterized protein</fullName>
    </submittedName>
</protein>